<dbReference type="STRING" id="150146.SAMN05443667_11428"/>
<gene>
    <name evidence="2" type="ORF">SAMN05443667_11428</name>
</gene>
<dbReference type="InterPro" id="IPR025868">
    <property type="entry name" value="Zn_ribbon_dom_put"/>
</dbReference>
<dbReference type="OrthoDB" id="9801008at2"/>
<accession>A0A1H4FMG2</accession>
<evidence type="ECO:0000259" key="1">
    <source>
        <dbReference type="Pfam" id="PF12674"/>
    </source>
</evidence>
<dbReference type="RefSeq" id="WP_091092831.1">
    <property type="nucleotide sequence ID" value="NZ_FNRD01000014.1"/>
</dbReference>
<feature type="domain" description="Putative zinc ribbon" evidence="1">
    <location>
        <begin position="6"/>
        <end position="84"/>
    </location>
</feature>
<dbReference type="EMBL" id="FNRD01000014">
    <property type="protein sequence ID" value="SEA98496.1"/>
    <property type="molecule type" value="Genomic_DNA"/>
</dbReference>
<protein>
    <submittedName>
        <fullName evidence="2">Putative zinc ribbon domain-containing protein</fullName>
    </submittedName>
</protein>
<reference evidence="3" key="1">
    <citation type="submission" date="2016-10" db="EMBL/GenBank/DDBJ databases">
        <authorList>
            <person name="Varghese N."/>
            <person name="Submissions S."/>
        </authorList>
    </citation>
    <scope>NUCLEOTIDE SEQUENCE [LARGE SCALE GENOMIC DNA]</scope>
    <source>
        <strain evidence="3">DSM 22376</strain>
    </source>
</reference>
<name>A0A1H4FMG2_9FLAO</name>
<organism evidence="2 3">
    <name type="scientific">Flavobacterium gillisiae</name>
    <dbReference type="NCBI Taxonomy" id="150146"/>
    <lineage>
        <taxon>Bacteria</taxon>
        <taxon>Pseudomonadati</taxon>
        <taxon>Bacteroidota</taxon>
        <taxon>Flavobacteriia</taxon>
        <taxon>Flavobacteriales</taxon>
        <taxon>Flavobacteriaceae</taxon>
        <taxon>Flavobacterium</taxon>
    </lineage>
</organism>
<dbReference type="Pfam" id="PF12674">
    <property type="entry name" value="Zn_ribbon_2"/>
    <property type="match status" value="1"/>
</dbReference>
<dbReference type="AlphaFoldDB" id="A0A1H4FMG2"/>
<dbReference type="Proteomes" id="UP000198951">
    <property type="component" value="Unassembled WGS sequence"/>
</dbReference>
<evidence type="ECO:0000313" key="2">
    <source>
        <dbReference type="EMBL" id="SEA98496.1"/>
    </source>
</evidence>
<sequence length="86" mass="9699">MEPKVLCQSCGIPLDNEALKGTKANGLKTDEYCKFCYDGGSFINPNMTFGDMKETVETQMKKLKLSEHLIQDAVNILPTLDRWKTI</sequence>
<keyword evidence="3" id="KW-1185">Reference proteome</keyword>
<proteinExistence type="predicted"/>
<evidence type="ECO:0000313" key="3">
    <source>
        <dbReference type="Proteomes" id="UP000198951"/>
    </source>
</evidence>